<protein>
    <submittedName>
        <fullName evidence="1">Uncharacterized protein</fullName>
    </submittedName>
</protein>
<organism evidence="1 2">
    <name type="scientific">Helicobacter pylori Hp P-15</name>
    <dbReference type="NCBI Taxonomy" id="992080"/>
    <lineage>
        <taxon>Bacteria</taxon>
        <taxon>Pseudomonadati</taxon>
        <taxon>Campylobacterota</taxon>
        <taxon>Epsilonproteobacteria</taxon>
        <taxon>Campylobacterales</taxon>
        <taxon>Helicobacteraceae</taxon>
        <taxon>Helicobacter</taxon>
    </lineage>
</organism>
<reference evidence="1 2" key="1">
    <citation type="journal article" date="2013" name="Pathog. Dis.">
        <title>Genome sequences of 65 Helicobacter pylori strains isolated from asymptomatic individuals and patients with gastric cancer, peptic ulcer disease, or gastritis.</title>
        <authorList>
            <person name="Blanchard T.G."/>
            <person name="Czinn S.J."/>
            <person name="Correa P."/>
            <person name="Nakazawa T."/>
            <person name="Keelan M."/>
            <person name="Morningstar L."/>
            <person name="Santana-Cruz I."/>
            <person name="Maroo A."/>
            <person name="McCracken C."/>
            <person name="Shefchek K."/>
            <person name="Daugherty S."/>
            <person name="Song Y."/>
            <person name="Fraser C.M."/>
            <person name="Fricke W.F."/>
        </authorList>
    </citation>
    <scope>NUCLEOTIDE SEQUENCE [LARGE SCALE GENOMIC DNA]</scope>
    <source>
        <strain evidence="1 2">Hp P-15</strain>
    </source>
</reference>
<name>I9WXX4_HELPX</name>
<evidence type="ECO:0000313" key="2">
    <source>
        <dbReference type="Proteomes" id="UP000005838"/>
    </source>
</evidence>
<dbReference type="EMBL" id="AKPP01000002">
    <property type="protein sequence ID" value="EJC08465.1"/>
    <property type="molecule type" value="Genomic_DNA"/>
</dbReference>
<dbReference type="AlphaFoldDB" id="I9WXX4"/>
<sequence>MLFENYGAFKSYKVIVCCLITPNPPRRERFGTSFMGAMVGLEAREQAHSRFFNLTLSGRQNP</sequence>
<dbReference type="Proteomes" id="UP000005838">
    <property type="component" value="Unassembled WGS sequence"/>
</dbReference>
<dbReference type="PATRIC" id="fig|992080.3.peg.418"/>
<comment type="caution">
    <text evidence="1">The sequence shown here is derived from an EMBL/GenBank/DDBJ whole genome shotgun (WGS) entry which is preliminary data.</text>
</comment>
<accession>I9WXX4</accession>
<gene>
    <name evidence="1" type="ORF">HPHPP15_0427</name>
</gene>
<proteinExistence type="predicted"/>
<evidence type="ECO:0000313" key="1">
    <source>
        <dbReference type="EMBL" id="EJC08465.1"/>
    </source>
</evidence>